<comment type="caution">
    <text evidence="2">The sequence shown here is derived from an EMBL/GenBank/DDBJ whole genome shotgun (WGS) entry which is preliminary data.</text>
</comment>
<organism evidence="2 3">
    <name type="scientific">Paractinoplanes ferrugineus</name>
    <dbReference type="NCBI Taxonomy" id="113564"/>
    <lineage>
        <taxon>Bacteria</taxon>
        <taxon>Bacillati</taxon>
        <taxon>Actinomycetota</taxon>
        <taxon>Actinomycetes</taxon>
        <taxon>Micromonosporales</taxon>
        <taxon>Micromonosporaceae</taxon>
        <taxon>Paractinoplanes</taxon>
    </lineage>
</organism>
<evidence type="ECO:0000256" key="1">
    <source>
        <dbReference type="SAM" id="MobiDB-lite"/>
    </source>
</evidence>
<evidence type="ECO:0000313" key="3">
    <source>
        <dbReference type="Proteomes" id="UP000598174"/>
    </source>
</evidence>
<proteinExistence type="predicted"/>
<dbReference type="Proteomes" id="UP000598174">
    <property type="component" value="Unassembled WGS sequence"/>
</dbReference>
<name>A0A919ML70_9ACTN</name>
<dbReference type="AlphaFoldDB" id="A0A919ML70"/>
<evidence type="ECO:0000313" key="2">
    <source>
        <dbReference type="EMBL" id="GIE11912.1"/>
    </source>
</evidence>
<keyword evidence="3" id="KW-1185">Reference proteome</keyword>
<sequence>MHGGGYAAARAEANDRHHGGSQGGDDRDDRESAPNLIRHATQVMASTPGHTLLAGGQLGLPSGNNF</sequence>
<reference evidence="2" key="1">
    <citation type="submission" date="2021-01" db="EMBL/GenBank/DDBJ databases">
        <title>Whole genome shotgun sequence of Actinoplanes ferrugineus NBRC 15555.</title>
        <authorList>
            <person name="Komaki H."/>
            <person name="Tamura T."/>
        </authorList>
    </citation>
    <scope>NUCLEOTIDE SEQUENCE</scope>
    <source>
        <strain evidence="2">NBRC 15555</strain>
    </source>
</reference>
<feature type="region of interest" description="Disordered" evidence="1">
    <location>
        <begin position="1"/>
        <end position="36"/>
    </location>
</feature>
<protein>
    <submittedName>
        <fullName evidence="2">Uncharacterized protein</fullName>
    </submittedName>
</protein>
<dbReference type="EMBL" id="BOMM01000035">
    <property type="protein sequence ID" value="GIE11912.1"/>
    <property type="molecule type" value="Genomic_DNA"/>
</dbReference>
<feature type="compositionally biased region" description="Basic and acidic residues" evidence="1">
    <location>
        <begin position="12"/>
        <end position="32"/>
    </location>
</feature>
<accession>A0A919ML70</accession>
<gene>
    <name evidence="2" type="ORF">Afe05nite_37520</name>
</gene>